<dbReference type="Pfam" id="PF01381">
    <property type="entry name" value="HTH_3"/>
    <property type="match status" value="1"/>
</dbReference>
<dbReference type="SUPFAM" id="SSF47413">
    <property type="entry name" value="lambda repressor-like DNA-binding domains"/>
    <property type="match status" value="1"/>
</dbReference>
<protein>
    <submittedName>
        <fullName evidence="3">XRE family transcriptional regulator</fullName>
    </submittedName>
</protein>
<feature type="coiled-coil region" evidence="1">
    <location>
        <begin position="1"/>
        <end position="28"/>
    </location>
</feature>
<dbReference type="Proteomes" id="UP000253998">
    <property type="component" value="Unassembled WGS sequence"/>
</dbReference>
<dbReference type="RefSeq" id="WP_111295489.1">
    <property type="nucleotide sequence ID" value="NZ_QEPK01000013.1"/>
</dbReference>
<keyword evidence="1" id="KW-0175">Coiled coil</keyword>
<reference evidence="3 4" key="1">
    <citation type="submission" date="2018-05" db="EMBL/GenBank/DDBJ databases">
        <title>Draft Genome Sequences for a Diverse set of 7 Haemophilus Species.</title>
        <authorList>
            <person name="Nichols M."/>
            <person name="Topaz N."/>
            <person name="Wang X."/>
            <person name="Wang X."/>
            <person name="Boxrud D."/>
        </authorList>
    </citation>
    <scope>NUCLEOTIDE SEQUENCE [LARGE SCALE GENOMIC DNA]</scope>
    <source>
        <strain evidence="3 4">C2001002503</strain>
    </source>
</reference>
<evidence type="ECO:0000256" key="1">
    <source>
        <dbReference type="SAM" id="Coils"/>
    </source>
</evidence>
<evidence type="ECO:0000259" key="2">
    <source>
        <dbReference type="PROSITE" id="PS50943"/>
    </source>
</evidence>
<evidence type="ECO:0000313" key="4">
    <source>
        <dbReference type="Proteomes" id="UP000253998"/>
    </source>
</evidence>
<sequence length="102" mass="11754">MENISAQLETQINELKRLQQSFMAYEKKQRDQLYDSKIGDLKEFGRLLNDKRKFLGIELNLLELQTGVSISTLNRLFQDPSQVRFSTVFLVAKTLGVSLCVI</sequence>
<dbReference type="AlphaFoldDB" id="A0A8B2U2C3"/>
<comment type="caution">
    <text evidence="3">The sequence shown here is derived from an EMBL/GenBank/DDBJ whole genome shotgun (WGS) entry which is preliminary data.</text>
</comment>
<dbReference type="CDD" id="cd00093">
    <property type="entry name" value="HTH_XRE"/>
    <property type="match status" value="1"/>
</dbReference>
<dbReference type="PROSITE" id="PS50943">
    <property type="entry name" value="HTH_CROC1"/>
    <property type="match status" value="1"/>
</dbReference>
<accession>A0A8B2U2C3</accession>
<proteinExistence type="predicted"/>
<dbReference type="InterPro" id="IPR010982">
    <property type="entry name" value="Lambda_DNA-bd_dom_sf"/>
</dbReference>
<feature type="domain" description="HTH cro/C1-type" evidence="2">
    <location>
        <begin position="48"/>
        <end position="102"/>
    </location>
</feature>
<dbReference type="EMBL" id="QEPM01000003">
    <property type="protein sequence ID" value="RDE70984.1"/>
    <property type="molecule type" value="Genomic_DNA"/>
</dbReference>
<evidence type="ECO:0000313" key="3">
    <source>
        <dbReference type="EMBL" id="RDE70984.1"/>
    </source>
</evidence>
<name>A0A8B2U2C3_9PAST</name>
<dbReference type="Gene3D" id="1.10.260.40">
    <property type="entry name" value="lambda repressor-like DNA-binding domains"/>
    <property type="match status" value="1"/>
</dbReference>
<dbReference type="GO" id="GO:0003677">
    <property type="term" value="F:DNA binding"/>
    <property type="evidence" value="ECO:0007669"/>
    <property type="project" value="InterPro"/>
</dbReference>
<gene>
    <name evidence="3" type="ORF">DPV83_04625</name>
</gene>
<dbReference type="InterPro" id="IPR001387">
    <property type="entry name" value="Cro/C1-type_HTH"/>
</dbReference>
<organism evidence="3 4">
    <name type="scientific">Aggregatibacter segnis</name>
    <dbReference type="NCBI Taxonomy" id="739"/>
    <lineage>
        <taxon>Bacteria</taxon>
        <taxon>Pseudomonadati</taxon>
        <taxon>Pseudomonadota</taxon>
        <taxon>Gammaproteobacteria</taxon>
        <taxon>Pasteurellales</taxon>
        <taxon>Pasteurellaceae</taxon>
        <taxon>Aggregatibacter</taxon>
    </lineage>
</organism>